<accession>A0A6P8SSR2</accession>
<dbReference type="OrthoDB" id="5859291at2759"/>
<name>A0A6P8SSR2_GYMAC</name>
<sequence>MRLLTRAVQCAVSQRESSRRHFWGWLNAVFNKVDYERIQTVGPDRAAAEWLLRCGAKVRFQGLDRWQHDYNALPTGPLGRFKIQGIDATESCIMYRGFDHLDGLQHLEEIKLNRCIYIEDMCLERLSTIENLQQSLLRMEVVSCGNVTDKGLIALHKLRNLELLFLSDLPGIRDRKTTVSRLQTALPKLDISLDLSD</sequence>
<dbReference type="KEGG" id="gacu:117533905"/>
<evidence type="ECO:0000313" key="1">
    <source>
        <dbReference type="Proteomes" id="UP000515161"/>
    </source>
</evidence>
<evidence type="ECO:0000313" key="2">
    <source>
        <dbReference type="RefSeq" id="XP_034053838.1"/>
    </source>
</evidence>
<organism evidence="1 3">
    <name type="scientific">Gymnodraco acuticeps</name>
    <name type="common">Antarctic dragonfish</name>
    <dbReference type="NCBI Taxonomy" id="8218"/>
    <lineage>
        <taxon>Eukaryota</taxon>
        <taxon>Metazoa</taxon>
        <taxon>Chordata</taxon>
        <taxon>Craniata</taxon>
        <taxon>Vertebrata</taxon>
        <taxon>Euteleostomi</taxon>
        <taxon>Actinopterygii</taxon>
        <taxon>Neopterygii</taxon>
        <taxon>Teleostei</taxon>
        <taxon>Neoteleostei</taxon>
        <taxon>Acanthomorphata</taxon>
        <taxon>Eupercaria</taxon>
        <taxon>Perciformes</taxon>
        <taxon>Notothenioidei</taxon>
        <taxon>Bathydraconidae</taxon>
        <taxon>Gymnodraco</taxon>
    </lineage>
</organism>
<gene>
    <name evidence="2 3" type="primary">dmac2l</name>
</gene>
<keyword evidence="1" id="KW-1185">Reference proteome</keyword>
<dbReference type="GeneID" id="117533905"/>
<dbReference type="CTD" id="27109"/>
<dbReference type="SUPFAM" id="SSF52047">
    <property type="entry name" value="RNI-like"/>
    <property type="match status" value="1"/>
</dbReference>
<proteinExistence type="predicted"/>
<dbReference type="Gene3D" id="3.80.10.10">
    <property type="entry name" value="Ribonuclease Inhibitor"/>
    <property type="match status" value="1"/>
</dbReference>
<dbReference type="Proteomes" id="UP000515161">
    <property type="component" value="Unplaced"/>
</dbReference>
<evidence type="ECO:0000313" key="3">
    <source>
        <dbReference type="RefSeq" id="XP_034053844.1"/>
    </source>
</evidence>
<protein>
    <submittedName>
        <fullName evidence="2 3">ATP synthase subunit s, mitochondrial</fullName>
    </submittedName>
</protein>
<dbReference type="RefSeq" id="XP_034053844.1">
    <property type="nucleotide sequence ID" value="XM_034197953.1"/>
</dbReference>
<dbReference type="RefSeq" id="XP_034053838.1">
    <property type="nucleotide sequence ID" value="XM_034197947.1"/>
</dbReference>
<reference evidence="2 3" key="1">
    <citation type="submission" date="2025-04" db="UniProtKB">
        <authorList>
            <consortium name="RefSeq"/>
        </authorList>
    </citation>
    <scope>IDENTIFICATION</scope>
</reference>
<dbReference type="AlphaFoldDB" id="A0A6P8SSR2"/>
<dbReference type="InterPro" id="IPR032675">
    <property type="entry name" value="LRR_dom_sf"/>
</dbReference>